<feature type="region of interest" description="Disordered" evidence="1">
    <location>
        <begin position="155"/>
        <end position="179"/>
    </location>
</feature>
<reference evidence="2 3" key="1">
    <citation type="submission" date="2021-06" db="EMBL/GenBank/DDBJ databases">
        <title>Caerostris extrusa draft genome.</title>
        <authorList>
            <person name="Kono N."/>
            <person name="Arakawa K."/>
        </authorList>
    </citation>
    <scope>NUCLEOTIDE SEQUENCE [LARGE SCALE GENOMIC DNA]</scope>
</reference>
<gene>
    <name evidence="2" type="primary">X975_04502</name>
    <name evidence="2" type="ORF">CEXT_407231</name>
</gene>
<dbReference type="PANTHER" id="PTHR33964:SF1">
    <property type="entry name" value="RE45066P"/>
    <property type="match status" value="1"/>
</dbReference>
<dbReference type="EMBL" id="BPLR01003466">
    <property type="protein sequence ID" value="GIX84944.1"/>
    <property type="molecule type" value="Genomic_DNA"/>
</dbReference>
<keyword evidence="3" id="KW-1185">Reference proteome</keyword>
<feature type="compositionally biased region" description="Basic and acidic residues" evidence="1">
    <location>
        <begin position="166"/>
        <end position="179"/>
    </location>
</feature>
<sequence length="235" mass="26917">MGCNLFSSIFRYGSSYRGKCQSVEIMKCLNTQSQAASEGRLFFPDTSQKLREYCKHLMEGLDCARRIIDECVTEEDRNVYYNLTHDLVGMNVASAHQISLSIRFLKHVGCYKNVSDRFRVCSNQYIGNLFVVQSQSQEEQIKNDMLHGARIQQMHEKCHRRPMRRGRSETGARDGHHGTETVFRILQAARERSPLNCLRSFSASKGHATGTLEESNGNPPTSTSQHGFWYFFWAS</sequence>
<dbReference type="PANTHER" id="PTHR33964">
    <property type="entry name" value="RE45066P-RELATED"/>
    <property type="match status" value="1"/>
</dbReference>
<evidence type="ECO:0000313" key="3">
    <source>
        <dbReference type="Proteomes" id="UP001054945"/>
    </source>
</evidence>
<comment type="caution">
    <text evidence="2">The sequence shown here is derived from an EMBL/GenBank/DDBJ whole genome shotgun (WGS) entry which is preliminary data.</text>
</comment>
<name>A0AAV4NN35_CAEEX</name>
<dbReference type="Proteomes" id="UP001054945">
    <property type="component" value="Unassembled WGS sequence"/>
</dbReference>
<dbReference type="AlphaFoldDB" id="A0AAV4NN35"/>
<organism evidence="2 3">
    <name type="scientific">Caerostris extrusa</name>
    <name type="common">Bark spider</name>
    <name type="synonym">Caerostris bankana</name>
    <dbReference type="NCBI Taxonomy" id="172846"/>
    <lineage>
        <taxon>Eukaryota</taxon>
        <taxon>Metazoa</taxon>
        <taxon>Ecdysozoa</taxon>
        <taxon>Arthropoda</taxon>
        <taxon>Chelicerata</taxon>
        <taxon>Arachnida</taxon>
        <taxon>Araneae</taxon>
        <taxon>Araneomorphae</taxon>
        <taxon>Entelegynae</taxon>
        <taxon>Araneoidea</taxon>
        <taxon>Araneidae</taxon>
        <taxon>Caerostris</taxon>
    </lineage>
</organism>
<evidence type="ECO:0000313" key="2">
    <source>
        <dbReference type="EMBL" id="GIX84944.1"/>
    </source>
</evidence>
<accession>A0AAV4NN35</accession>
<protein>
    <submittedName>
        <fullName evidence="2">Uncharacterized protein</fullName>
    </submittedName>
</protein>
<evidence type="ECO:0000256" key="1">
    <source>
        <dbReference type="SAM" id="MobiDB-lite"/>
    </source>
</evidence>
<proteinExistence type="predicted"/>